<accession>A0A0A9BHU6</accession>
<reference evidence="1" key="1">
    <citation type="submission" date="2014-09" db="EMBL/GenBank/DDBJ databases">
        <authorList>
            <person name="Magalhaes I.L.F."/>
            <person name="Oliveira U."/>
            <person name="Santos F.R."/>
            <person name="Vidigal T.H.D.A."/>
            <person name="Brescovit A.D."/>
            <person name="Santos A.J."/>
        </authorList>
    </citation>
    <scope>NUCLEOTIDE SEQUENCE</scope>
    <source>
        <tissue evidence="1">Shoot tissue taken approximately 20 cm above the soil surface</tissue>
    </source>
</reference>
<organism evidence="1">
    <name type="scientific">Arundo donax</name>
    <name type="common">Giant reed</name>
    <name type="synonym">Donax arundinaceus</name>
    <dbReference type="NCBI Taxonomy" id="35708"/>
    <lineage>
        <taxon>Eukaryota</taxon>
        <taxon>Viridiplantae</taxon>
        <taxon>Streptophyta</taxon>
        <taxon>Embryophyta</taxon>
        <taxon>Tracheophyta</taxon>
        <taxon>Spermatophyta</taxon>
        <taxon>Magnoliopsida</taxon>
        <taxon>Liliopsida</taxon>
        <taxon>Poales</taxon>
        <taxon>Poaceae</taxon>
        <taxon>PACMAD clade</taxon>
        <taxon>Arundinoideae</taxon>
        <taxon>Arundineae</taxon>
        <taxon>Arundo</taxon>
    </lineage>
</organism>
<name>A0A0A9BHU6_ARUDO</name>
<reference evidence="1" key="2">
    <citation type="journal article" date="2015" name="Data Brief">
        <title>Shoot transcriptome of the giant reed, Arundo donax.</title>
        <authorList>
            <person name="Barrero R.A."/>
            <person name="Guerrero F.D."/>
            <person name="Moolhuijzen P."/>
            <person name="Goolsby J.A."/>
            <person name="Tidwell J."/>
            <person name="Bellgard S.E."/>
            <person name="Bellgard M.I."/>
        </authorList>
    </citation>
    <scope>NUCLEOTIDE SEQUENCE</scope>
    <source>
        <tissue evidence="1">Shoot tissue taken approximately 20 cm above the soil surface</tissue>
    </source>
</reference>
<dbReference type="EMBL" id="GBRH01237100">
    <property type="protein sequence ID" value="JAD60795.1"/>
    <property type="molecule type" value="Transcribed_RNA"/>
</dbReference>
<evidence type="ECO:0000313" key="1">
    <source>
        <dbReference type="EMBL" id="JAD60795.1"/>
    </source>
</evidence>
<protein>
    <submittedName>
        <fullName evidence="1">Uncharacterized protein</fullName>
    </submittedName>
</protein>
<proteinExistence type="predicted"/>
<sequence length="37" mass="4425">MQDDRNSYPNLCQNYYNFVMLLLKVDCLVDFGIHLKT</sequence>
<dbReference type="AlphaFoldDB" id="A0A0A9BHU6"/>